<evidence type="ECO:0000313" key="3">
    <source>
        <dbReference type="Proteomes" id="UP000230215"/>
    </source>
</evidence>
<organism evidence="2 3">
    <name type="scientific">Candidatus Nealsonbacteria bacterium CG15_BIG_FIL_POST_REV_8_21_14_020_37_12</name>
    <dbReference type="NCBI Taxonomy" id="1974716"/>
    <lineage>
        <taxon>Bacteria</taxon>
        <taxon>Candidatus Nealsoniibacteriota</taxon>
    </lineage>
</organism>
<evidence type="ECO:0000313" key="2">
    <source>
        <dbReference type="EMBL" id="PIW34944.1"/>
    </source>
</evidence>
<accession>A0A2M7H182</accession>
<protein>
    <submittedName>
        <fullName evidence="2">PadR family transcriptional regulator</fullName>
    </submittedName>
</protein>
<evidence type="ECO:0000259" key="1">
    <source>
        <dbReference type="Pfam" id="PF03551"/>
    </source>
</evidence>
<dbReference type="InterPro" id="IPR036388">
    <property type="entry name" value="WH-like_DNA-bd_sf"/>
</dbReference>
<dbReference type="EMBL" id="PFGB01000052">
    <property type="protein sequence ID" value="PIW34944.1"/>
    <property type="molecule type" value="Genomic_DNA"/>
</dbReference>
<feature type="domain" description="Transcription regulator PadR N-terminal" evidence="1">
    <location>
        <begin position="20"/>
        <end position="87"/>
    </location>
</feature>
<dbReference type="Proteomes" id="UP000230215">
    <property type="component" value="Unassembled WGS sequence"/>
</dbReference>
<dbReference type="Pfam" id="PF03551">
    <property type="entry name" value="PadR"/>
    <property type="match status" value="1"/>
</dbReference>
<gene>
    <name evidence="2" type="ORF">COW25_01570</name>
</gene>
<name>A0A2M7H182_9BACT</name>
<dbReference type="PANTHER" id="PTHR43252:SF2">
    <property type="entry name" value="TRANSCRIPTION REGULATOR, PADR-LIKE FAMILY"/>
    <property type="match status" value="1"/>
</dbReference>
<dbReference type="AlphaFoldDB" id="A0A2M7H182"/>
<dbReference type="PANTHER" id="PTHR43252">
    <property type="entry name" value="TRANSCRIPTIONAL REGULATOR YQJI"/>
    <property type="match status" value="1"/>
</dbReference>
<dbReference type="InterPro" id="IPR005149">
    <property type="entry name" value="Tscrpt_reg_PadR_N"/>
</dbReference>
<dbReference type="InterPro" id="IPR036390">
    <property type="entry name" value="WH_DNA-bd_sf"/>
</dbReference>
<dbReference type="Gene3D" id="1.10.10.10">
    <property type="entry name" value="Winged helix-like DNA-binding domain superfamily/Winged helix DNA-binding domain"/>
    <property type="match status" value="1"/>
</dbReference>
<dbReference type="SUPFAM" id="SSF46785">
    <property type="entry name" value="Winged helix' DNA-binding domain"/>
    <property type="match status" value="1"/>
</dbReference>
<proteinExistence type="predicted"/>
<comment type="caution">
    <text evidence="2">The sequence shown here is derived from an EMBL/GenBank/DDBJ whole genome shotgun (WGS) entry which is preliminary data.</text>
</comment>
<sequence>MLPVERLLKSNTIENLWIYILSLLKKRQIYGWEIPKLIERELGFKPGKITPYRVLYRLEKDGFVKSKTKERRRTYEITEKGKKELEKAKKFYKTILKWLED</sequence>
<reference evidence="3" key="1">
    <citation type="submission" date="2017-09" db="EMBL/GenBank/DDBJ databases">
        <title>Depth-based differentiation of microbial function through sediment-hosted aquifers and enrichment of novel symbionts in the deep terrestrial subsurface.</title>
        <authorList>
            <person name="Probst A.J."/>
            <person name="Ladd B."/>
            <person name="Jarett J.K."/>
            <person name="Geller-Mcgrath D.E."/>
            <person name="Sieber C.M.K."/>
            <person name="Emerson J.B."/>
            <person name="Anantharaman K."/>
            <person name="Thomas B.C."/>
            <person name="Malmstrom R."/>
            <person name="Stieglmeier M."/>
            <person name="Klingl A."/>
            <person name="Woyke T."/>
            <person name="Ryan C.M."/>
            <person name="Banfield J.F."/>
        </authorList>
    </citation>
    <scope>NUCLEOTIDE SEQUENCE [LARGE SCALE GENOMIC DNA]</scope>
</reference>